<proteinExistence type="predicted"/>
<reference evidence="1" key="2">
    <citation type="submission" date="2025-08" db="UniProtKB">
        <authorList>
            <consortium name="Ensembl"/>
        </authorList>
    </citation>
    <scope>IDENTIFICATION</scope>
</reference>
<dbReference type="AlphaFoldDB" id="A0AAQ6AEL6"/>
<dbReference type="GeneTree" id="ENSGT00990000213389"/>
<evidence type="ECO:0000313" key="2">
    <source>
        <dbReference type="Proteomes" id="UP001501940"/>
    </source>
</evidence>
<name>A0AAQ6AEL6_AMPOC</name>
<dbReference type="Ensembl" id="ENSAOCT00000058125.1">
    <property type="protein sequence ID" value="ENSAOCP00000074480.1"/>
    <property type="gene ID" value="ENSAOCG00000029930.1"/>
</dbReference>
<sequence length="110" mass="13246">ISTPCSNITHLYQFDYIRMVQLFKDSNLLVDSLQWSFRLSRTLGRRTGEEQRQAGLQLTWETCLPHQPSLGQHLHRLQEREREMDLDWRRMRGKWRGGGRVQRARDPKKR</sequence>
<reference evidence="1" key="3">
    <citation type="submission" date="2025-09" db="UniProtKB">
        <authorList>
            <consortium name="Ensembl"/>
        </authorList>
    </citation>
    <scope>IDENTIFICATION</scope>
</reference>
<reference evidence="1 2" key="1">
    <citation type="submission" date="2022-01" db="EMBL/GenBank/DDBJ databases">
        <title>A chromosome-scale genome assembly of the false clownfish, Amphiprion ocellaris.</title>
        <authorList>
            <person name="Ryu T."/>
        </authorList>
    </citation>
    <scope>NUCLEOTIDE SEQUENCE [LARGE SCALE GENOMIC DNA]</scope>
</reference>
<keyword evidence="2" id="KW-1185">Reference proteome</keyword>
<accession>A0AAQ6AEL6</accession>
<protein>
    <submittedName>
        <fullName evidence="1">Uncharacterized protein</fullName>
    </submittedName>
</protein>
<dbReference type="Proteomes" id="UP001501940">
    <property type="component" value="Chromosome 17"/>
</dbReference>
<evidence type="ECO:0000313" key="1">
    <source>
        <dbReference type="Ensembl" id="ENSAOCP00000074480.1"/>
    </source>
</evidence>
<organism evidence="1 2">
    <name type="scientific">Amphiprion ocellaris</name>
    <name type="common">Clown anemonefish</name>
    <dbReference type="NCBI Taxonomy" id="80972"/>
    <lineage>
        <taxon>Eukaryota</taxon>
        <taxon>Metazoa</taxon>
        <taxon>Chordata</taxon>
        <taxon>Craniata</taxon>
        <taxon>Vertebrata</taxon>
        <taxon>Euteleostomi</taxon>
        <taxon>Actinopterygii</taxon>
        <taxon>Neopterygii</taxon>
        <taxon>Teleostei</taxon>
        <taxon>Neoteleostei</taxon>
        <taxon>Acanthomorphata</taxon>
        <taxon>Ovalentaria</taxon>
        <taxon>Pomacentridae</taxon>
        <taxon>Amphiprion</taxon>
    </lineage>
</organism>